<dbReference type="PATRIC" id="fig|1423733.4.peg.184"/>
<organism evidence="1 2">
    <name type="scientific">Secundilactobacillus collinoides DSM 20515 = JCM 1123</name>
    <dbReference type="NCBI Taxonomy" id="1423733"/>
    <lineage>
        <taxon>Bacteria</taxon>
        <taxon>Bacillati</taxon>
        <taxon>Bacillota</taxon>
        <taxon>Bacilli</taxon>
        <taxon>Lactobacillales</taxon>
        <taxon>Lactobacillaceae</taxon>
        <taxon>Secundilactobacillus</taxon>
    </lineage>
</organism>
<gene>
    <name evidence="1" type="ORF">FC82_GL000167</name>
</gene>
<dbReference type="Proteomes" id="UP000051845">
    <property type="component" value="Unassembled WGS sequence"/>
</dbReference>
<evidence type="ECO:0000313" key="1">
    <source>
        <dbReference type="EMBL" id="KRM74409.1"/>
    </source>
</evidence>
<evidence type="ECO:0000313" key="2">
    <source>
        <dbReference type="Proteomes" id="UP000051845"/>
    </source>
</evidence>
<sequence length="128" mass="14418">MREKKQAKQTQVKPTNIIGALHINVDDNGQQHLNTEKIFYWRLGMYTKNATSGKKTTVLPALGTIASVFTQFGRQDVMVVQTFQSGIDQASQTQVSHLRRVFTTSDAGSPDKIVSKEYEAYMTKNHLK</sequence>
<proteinExistence type="predicted"/>
<dbReference type="RefSeq" id="WP_056997217.1">
    <property type="nucleotide sequence ID" value="NZ_AYYR01000082.1"/>
</dbReference>
<dbReference type="Pfam" id="PF19157">
    <property type="entry name" value="DUF5839"/>
    <property type="match status" value="1"/>
</dbReference>
<comment type="caution">
    <text evidence="1">The sequence shown here is derived from an EMBL/GenBank/DDBJ whole genome shotgun (WGS) entry which is preliminary data.</text>
</comment>
<reference evidence="1 2" key="1">
    <citation type="journal article" date="2015" name="Genome Announc.">
        <title>Expanding the biotechnology potential of lactobacilli through comparative genomics of 213 strains and associated genera.</title>
        <authorList>
            <person name="Sun Z."/>
            <person name="Harris H.M."/>
            <person name="McCann A."/>
            <person name="Guo C."/>
            <person name="Argimon S."/>
            <person name="Zhang W."/>
            <person name="Yang X."/>
            <person name="Jeffery I.B."/>
            <person name="Cooney J.C."/>
            <person name="Kagawa T.F."/>
            <person name="Liu W."/>
            <person name="Song Y."/>
            <person name="Salvetti E."/>
            <person name="Wrobel A."/>
            <person name="Rasinkangas P."/>
            <person name="Parkhill J."/>
            <person name="Rea M.C."/>
            <person name="O'Sullivan O."/>
            <person name="Ritari J."/>
            <person name="Douillard F.P."/>
            <person name="Paul Ross R."/>
            <person name="Yang R."/>
            <person name="Briner A.E."/>
            <person name="Felis G.E."/>
            <person name="de Vos W.M."/>
            <person name="Barrangou R."/>
            <person name="Klaenhammer T.R."/>
            <person name="Caufield P.W."/>
            <person name="Cui Y."/>
            <person name="Zhang H."/>
            <person name="O'Toole P.W."/>
        </authorList>
    </citation>
    <scope>NUCLEOTIDE SEQUENCE [LARGE SCALE GENOMIC DNA]</scope>
    <source>
        <strain evidence="1 2">DSM 20515</strain>
    </source>
</reference>
<dbReference type="EMBL" id="AYYR01000082">
    <property type="protein sequence ID" value="KRM74409.1"/>
    <property type="molecule type" value="Genomic_DNA"/>
</dbReference>
<dbReference type="InterPro" id="IPR043895">
    <property type="entry name" value="DUF5839"/>
</dbReference>
<dbReference type="AlphaFoldDB" id="A0A0R2BD66"/>
<accession>A0A0R2BD66</accession>
<name>A0A0R2BD66_SECCO</name>
<protein>
    <submittedName>
        <fullName evidence="1">Uncharacterized protein</fullName>
    </submittedName>
</protein>